<dbReference type="SUPFAM" id="SSF54909">
    <property type="entry name" value="Dimeric alpha+beta barrel"/>
    <property type="match status" value="1"/>
</dbReference>
<evidence type="ECO:0000313" key="2">
    <source>
        <dbReference type="Proteomes" id="UP001320460"/>
    </source>
</evidence>
<name>A0ABM7VUR0_9ENTR</name>
<dbReference type="RefSeq" id="WP_125124550.1">
    <property type="nucleotide sequence ID" value="NZ_AP025334.1"/>
</dbReference>
<dbReference type="Proteomes" id="UP001320460">
    <property type="component" value="Chromosome"/>
</dbReference>
<dbReference type="InterPro" id="IPR011008">
    <property type="entry name" value="Dimeric_a/b-barrel"/>
</dbReference>
<proteinExistence type="predicted"/>
<reference evidence="1 2" key="1">
    <citation type="submission" date="2021-12" db="EMBL/GenBank/DDBJ databases">
        <title>Complete genome sequence of Phytobacter diazotrophicus TA9734.</title>
        <authorList>
            <person name="Kubota H."/>
            <person name="Nakayama Y."/>
            <person name="Ariyoshi T."/>
        </authorList>
    </citation>
    <scope>NUCLEOTIDE SEQUENCE [LARGE SCALE GENOMIC DNA]</scope>
    <source>
        <strain evidence="1 2">TA9734</strain>
    </source>
</reference>
<organism evidence="1 2">
    <name type="scientific">Phytobacter diazotrophicus</name>
    <dbReference type="NCBI Taxonomy" id="395631"/>
    <lineage>
        <taxon>Bacteria</taxon>
        <taxon>Pseudomonadati</taxon>
        <taxon>Pseudomonadota</taxon>
        <taxon>Gammaproteobacteria</taxon>
        <taxon>Enterobacterales</taxon>
        <taxon>Enterobacteriaceae</taxon>
        <taxon>Phytobacter</taxon>
    </lineage>
</organism>
<keyword evidence="2" id="KW-1185">Reference proteome</keyword>
<dbReference type="EMBL" id="AP025334">
    <property type="protein sequence ID" value="BDD50884.1"/>
    <property type="molecule type" value="Genomic_DNA"/>
</dbReference>
<evidence type="ECO:0000313" key="1">
    <source>
        <dbReference type="EMBL" id="BDD50884.1"/>
    </source>
</evidence>
<protein>
    <submittedName>
        <fullName evidence="1">NIPSNAP family protein</fullName>
    </submittedName>
</protein>
<dbReference type="Gene3D" id="3.30.70.100">
    <property type="match status" value="1"/>
</dbReference>
<gene>
    <name evidence="1" type="ORF">PDTA9734_23710</name>
</gene>
<sequence length="104" mass="11771">MPNVIEVLQYTLNPGTGDAFHSVMKCQSVPLHTSCGINVLRFGNSLHDNDNYYLVREFENLAKMEAVLAQFYADSRWREGPRSEIISMIQESHRVVMSGDLPIA</sequence>
<accession>A0ABM7VUR0</accession>